<dbReference type="InterPro" id="IPR011577">
    <property type="entry name" value="Cyt_b561_bac/Ni-Hgenase"/>
</dbReference>
<evidence type="ECO:0000313" key="8">
    <source>
        <dbReference type="EMBL" id="REL25852.1"/>
    </source>
</evidence>
<dbReference type="Proteomes" id="UP000256478">
    <property type="component" value="Unassembled WGS sequence"/>
</dbReference>
<evidence type="ECO:0000313" key="9">
    <source>
        <dbReference type="Proteomes" id="UP000256478"/>
    </source>
</evidence>
<dbReference type="AlphaFoldDB" id="A0A3E0TP49"/>
<keyword evidence="4 6" id="KW-1133">Transmembrane helix</keyword>
<dbReference type="OrthoDB" id="196472at2"/>
<protein>
    <submittedName>
        <fullName evidence="8">Hydrogenase</fullName>
    </submittedName>
</protein>
<keyword evidence="2" id="KW-1003">Cell membrane</keyword>
<evidence type="ECO:0000256" key="2">
    <source>
        <dbReference type="ARBA" id="ARBA00022475"/>
    </source>
</evidence>
<dbReference type="InterPro" id="IPR016174">
    <property type="entry name" value="Di-haem_cyt_TM"/>
</dbReference>
<name>A0A3E0TP49_9GAMM</name>
<feature type="domain" description="Cytochrome b561 bacterial/Ni-hydrogenase" evidence="7">
    <location>
        <begin position="9"/>
        <end position="177"/>
    </location>
</feature>
<dbReference type="Pfam" id="PF01292">
    <property type="entry name" value="Ni_hydr_CYTB"/>
    <property type="match status" value="1"/>
</dbReference>
<comment type="subcellular location">
    <subcellularLocation>
        <location evidence="1">Cell membrane</location>
        <topology evidence="1">Multi-pass membrane protein</topology>
    </subcellularLocation>
</comment>
<dbReference type="GO" id="GO:0005886">
    <property type="term" value="C:plasma membrane"/>
    <property type="evidence" value="ECO:0007669"/>
    <property type="project" value="UniProtKB-SubCell"/>
</dbReference>
<dbReference type="PANTHER" id="PTHR30485">
    <property type="entry name" value="NI/FE-HYDROGENASE 1 B-TYPE CYTOCHROME SUBUNIT"/>
    <property type="match status" value="1"/>
</dbReference>
<proteinExistence type="predicted"/>
<sequence length="216" mass="24291">MTVITKFKVWDNFTRIYHMSQLLLLALLWYSGEQGDFELHFLCGYTMLALWISRLFWGVLGSQSARFSYFVASPKTALGWLKRPHQAFPGHNPLAAYMIIALLLSLGVQLITGLFATDDVLAEGPLLYTVSDSLAESLDSLHNENFDVLLVLIAIHIVAALIHSWRGDNVIKTIITGFTHVQHATPLVFRSSIIPLLLWLVLALLFGYLWLGEASY</sequence>
<feature type="transmembrane region" description="Helical" evidence="6">
    <location>
        <begin position="94"/>
        <end position="116"/>
    </location>
</feature>
<feature type="transmembrane region" description="Helical" evidence="6">
    <location>
        <begin position="12"/>
        <end position="31"/>
    </location>
</feature>
<feature type="transmembrane region" description="Helical" evidence="6">
    <location>
        <begin position="148"/>
        <end position="166"/>
    </location>
</feature>
<reference evidence="8 9" key="1">
    <citation type="submission" date="2018-08" db="EMBL/GenBank/DDBJ databases">
        <title>Thalassotalea euphylliae genome.</title>
        <authorList>
            <person name="Summers S."/>
            <person name="Rice S.A."/>
            <person name="Freckelton M.L."/>
            <person name="Nedved B.T."/>
            <person name="Hadfield M.G."/>
        </authorList>
    </citation>
    <scope>NUCLEOTIDE SEQUENCE [LARGE SCALE GENOMIC DNA]</scope>
    <source>
        <strain evidence="8 9">H1</strain>
    </source>
</reference>
<dbReference type="GO" id="GO:0022904">
    <property type="term" value="P:respiratory electron transport chain"/>
    <property type="evidence" value="ECO:0007669"/>
    <property type="project" value="InterPro"/>
</dbReference>
<dbReference type="InterPro" id="IPR051542">
    <property type="entry name" value="Hydrogenase_cytochrome"/>
</dbReference>
<dbReference type="EMBL" id="QUOU01000001">
    <property type="protein sequence ID" value="REL25852.1"/>
    <property type="molecule type" value="Genomic_DNA"/>
</dbReference>
<evidence type="ECO:0000256" key="3">
    <source>
        <dbReference type="ARBA" id="ARBA00022692"/>
    </source>
</evidence>
<feature type="transmembrane region" description="Helical" evidence="6">
    <location>
        <begin position="187"/>
        <end position="211"/>
    </location>
</feature>
<accession>A0A3E0TP49</accession>
<evidence type="ECO:0000256" key="1">
    <source>
        <dbReference type="ARBA" id="ARBA00004651"/>
    </source>
</evidence>
<comment type="caution">
    <text evidence="8">The sequence shown here is derived from an EMBL/GenBank/DDBJ whole genome shotgun (WGS) entry which is preliminary data.</text>
</comment>
<evidence type="ECO:0000256" key="4">
    <source>
        <dbReference type="ARBA" id="ARBA00022989"/>
    </source>
</evidence>
<evidence type="ECO:0000259" key="7">
    <source>
        <dbReference type="Pfam" id="PF01292"/>
    </source>
</evidence>
<gene>
    <name evidence="8" type="ORF">DXX93_04260</name>
</gene>
<keyword evidence="5 6" id="KW-0472">Membrane</keyword>
<dbReference type="GO" id="GO:0020037">
    <property type="term" value="F:heme binding"/>
    <property type="evidence" value="ECO:0007669"/>
    <property type="project" value="TreeGrafter"/>
</dbReference>
<evidence type="ECO:0000256" key="6">
    <source>
        <dbReference type="SAM" id="Phobius"/>
    </source>
</evidence>
<evidence type="ECO:0000256" key="5">
    <source>
        <dbReference type="ARBA" id="ARBA00023136"/>
    </source>
</evidence>
<dbReference type="GO" id="GO:0009055">
    <property type="term" value="F:electron transfer activity"/>
    <property type="evidence" value="ECO:0007669"/>
    <property type="project" value="InterPro"/>
</dbReference>
<keyword evidence="3 6" id="KW-0812">Transmembrane</keyword>
<dbReference type="Gene3D" id="1.20.950.20">
    <property type="entry name" value="Transmembrane di-heme cytochromes, Chain C"/>
    <property type="match status" value="1"/>
</dbReference>
<dbReference type="SUPFAM" id="SSF81342">
    <property type="entry name" value="Transmembrane di-heme cytochromes"/>
    <property type="match status" value="1"/>
</dbReference>
<organism evidence="8 9">
    <name type="scientific">Thalassotalea euphylliae</name>
    <dbReference type="NCBI Taxonomy" id="1655234"/>
    <lineage>
        <taxon>Bacteria</taxon>
        <taxon>Pseudomonadati</taxon>
        <taxon>Pseudomonadota</taxon>
        <taxon>Gammaproteobacteria</taxon>
        <taxon>Alteromonadales</taxon>
        <taxon>Colwelliaceae</taxon>
        <taxon>Thalassotalea</taxon>
    </lineage>
</organism>
<dbReference type="PANTHER" id="PTHR30485:SF2">
    <property type="entry name" value="BLL0597 PROTEIN"/>
    <property type="match status" value="1"/>
</dbReference>
<dbReference type="RefSeq" id="WP_116006978.1">
    <property type="nucleotide sequence ID" value="NZ_QUOU01000001.1"/>
</dbReference>